<dbReference type="InterPro" id="IPR020846">
    <property type="entry name" value="MFS_dom"/>
</dbReference>
<sequence length="551" mass="59520">MAYGTVESTTDGQSRDDDIQTSPSIQSQSQDLHPTSNDEENPLLSPDETGQKLTNIASVITVLLLGEFISNADSTIIMAAAGRISSQFDRLQDANWLSTAYTLGSCASQPMYGKFSDIYGRKPLLLMSYFLLGLGCIICGIGQVMPIVILGRIISGMGGAGVMAMSSIIITDIVPRRDVASWRAYVNISMTLGRSAGGPLGGWLTDTIGWRWLFLLQTPLLGFASLLVMIFLKEIHQHRTSKNGKNGSSIRRVDFLGTLVLAVAIVAIILLFDGGGQAFPWLSAYSLGLALTGILSLALFVYVENHRAPEPIFDLHVFRNPNIVPSFLIGGLQTSAQVSMMFTVPLYFQVMMGTTSTVAGSHLVPAVLGNTMGGLLGGFFIRRTGRYKPVLILAGVLASVSYVLQFFLWNGNTGFWGSLYITPGGMGTAFASGAAFVSMTSFLQPTEIAMATGGYILFSSFSVTVGMTATNTVLGTTFRREMQQGLRGVPDMENIIRRAMSDTSYIASLTGRVREIVLQSYLSGLRHTYIISFTSSILGSLVAWSVRDRRL</sequence>
<feature type="transmembrane region" description="Helical" evidence="6">
    <location>
        <begin position="210"/>
        <end position="232"/>
    </location>
</feature>
<feature type="transmembrane region" description="Helical" evidence="6">
    <location>
        <begin position="360"/>
        <end position="381"/>
    </location>
</feature>
<feature type="transmembrane region" description="Helical" evidence="6">
    <location>
        <begin position="253"/>
        <end position="272"/>
    </location>
</feature>
<feature type="compositionally biased region" description="Polar residues" evidence="5">
    <location>
        <begin position="1"/>
        <end position="12"/>
    </location>
</feature>
<accession>B6QJ37</accession>
<dbReference type="GO" id="GO:0015174">
    <property type="term" value="F:basic amino acid transmembrane transporter activity"/>
    <property type="evidence" value="ECO:0007669"/>
    <property type="project" value="TreeGrafter"/>
</dbReference>
<feature type="transmembrane region" description="Helical" evidence="6">
    <location>
        <begin position="284"/>
        <end position="303"/>
    </location>
</feature>
<dbReference type="Pfam" id="PF07690">
    <property type="entry name" value="MFS_1"/>
    <property type="match status" value="1"/>
</dbReference>
<feature type="transmembrane region" description="Helical" evidence="6">
    <location>
        <begin position="124"/>
        <end position="143"/>
    </location>
</feature>
<dbReference type="SUPFAM" id="SSF103473">
    <property type="entry name" value="MFS general substrate transporter"/>
    <property type="match status" value="1"/>
</dbReference>
<dbReference type="InterPro" id="IPR011701">
    <property type="entry name" value="MFS"/>
</dbReference>
<comment type="subcellular location">
    <subcellularLocation>
        <location evidence="1">Membrane</location>
        <topology evidence="1">Multi-pass membrane protein</topology>
    </subcellularLocation>
</comment>
<evidence type="ECO:0000313" key="9">
    <source>
        <dbReference type="Proteomes" id="UP000001294"/>
    </source>
</evidence>
<protein>
    <submittedName>
        <fullName evidence="8">Multidrug resistance protein fnx1, putative</fullName>
    </submittedName>
</protein>
<dbReference type="HOGENOM" id="CLU_000960_22_3_1"/>
<keyword evidence="4 6" id="KW-0472">Membrane</keyword>
<feature type="transmembrane region" description="Helical" evidence="6">
    <location>
        <begin position="390"/>
        <end position="408"/>
    </location>
</feature>
<evidence type="ECO:0000256" key="6">
    <source>
        <dbReference type="SAM" id="Phobius"/>
    </source>
</evidence>
<feature type="transmembrane region" description="Helical" evidence="6">
    <location>
        <begin position="420"/>
        <end position="443"/>
    </location>
</feature>
<feature type="compositionally biased region" description="Low complexity" evidence="5">
    <location>
        <begin position="20"/>
        <end position="31"/>
    </location>
</feature>
<keyword evidence="9" id="KW-1185">Reference proteome</keyword>
<dbReference type="PROSITE" id="PS50850">
    <property type="entry name" value="MFS"/>
    <property type="match status" value="1"/>
</dbReference>
<evidence type="ECO:0000256" key="3">
    <source>
        <dbReference type="ARBA" id="ARBA00022989"/>
    </source>
</evidence>
<dbReference type="VEuPathDB" id="FungiDB:PMAA_099650"/>
<evidence type="ECO:0000256" key="5">
    <source>
        <dbReference type="SAM" id="MobiDB-lite"/>
    </source>
</evidence>
<dbReference type="Proteomes" id="UP000001294">
    <property type="component" value="Unassembled WGS sequence"/>
</dbReference>
<evidence type="ECO:0000256" key="2">
    <source>
        <dbReference type="ARBA" id="ARBA00022692"/>
    </source>
</evidence>
<evidence type="ECO:0000259" key="7">
    <source>
        <dbReference type="PROSITE" id="PS50850"/>
    </source>
</evidence>
<gene>
    <name evidence="8" type="ORF">PMAA_099650</name>
</gene>
<feature type="transmembrane region" description="Helical" evidence="6">
    <location>
        <begin position="323"/>
        <end position="348"/>
    </location>
</feature>
<dbReference type="AlphaFoldDB" id="B6QJ37"/>
<dbReference type="InterPro" id="IPR036259">
    <property type="entry name" value="MFS_trans_sf"/>
</dbReference>
<feature type="transmembrane region" description="Helical" evidence="6">
    <location>
        <begin position="528"/>
        <end position="546"/>
    </location>
</feature>
<evidence type="ECO:0000313" key="8">
    <source>
        <dbReference type="EMBL" id="EEA23377.1"/>
    </source>
</evidence>
<feature type="transmembrane region" description="Helical" evidence="6">
    <location>
        <begin position="455"/>
        <end position="474"/>
    </location>
</feature>
<feature type="transmembrane region" description="Helical" evidence="6">
    <location>
        <begin position="149"/>
        <end position="170"/>
    </location>
</feature>
<dbReference type="Gene3D" id="1.20.1250.20">
    <property type="entry name" value="MFS general substrate transporter like domains"/>
    <property type="match status" value="2"/>
</dbReference>
<keyword evidence="3 6" id="KW-1133">Transmembrane helix</keyword>
<dbReference type="GO" id="GO:0000329">
    <property type="term" value="C:fungal-type vacuole membrane"/>
    <property type="evidence" value="ECO:0007669"/>
    <property type="project" value="TreeGrafter"/>
</dbReference>
<dbReference type="PANTHER" id="PTHR23501">
    <property type="entry name" value="MAJOR FACILITATOR SUPERFAMILY"/>
    <property type="match status" value="1"/>
</dbReference>
<dbReference type="OrthoDB" id="6770063at2759"/>
<dbReference type="PhylomeDB" id="B6QJ37"/>
<evidence type="ECO:0000256" key="4">
    <source>
        <dbReference type="ARBA" id="ARBA00023136"/>
    </source>
</evidence>
<keyword evidence="2 6" id="KW-0812">Transmembrane</keyword>
<feature type="domain" description="Major facilitator superfamily (MFS) profile" evidence="7">
    <location>
        <begin position="59"/>
        <end position="551"/>
    </location>
</feature>
<dbReference type="EMBL" id="DS995902">
    <property type="protein sequence ID" value="EEA23377.1"/>
    <property type="molecule type" value="Genomic_DNA"/>
</dbReference>
<organism evidence="8 9">
    <name type="scientific">Talaromyces marneffei (strain ATCC 18224 / CBS 334.59 / QM 7333)</name>
    <name type="common">Penicillium marneffei</name>
    <dbReference type="NCBI Taxonomy" id="441960"/>
    <lineage>
        <taxon>Eukaryota</taxon>
        <taxon>Fungi</taxon>
        <taxon>Dikarya</taxon>
        <taxon>Ascomycota</taxon>
        <taxon>Pezizomycotina</taxon>
        <taxon>Eurotiomycetes</taxon>
        <taxon>Eurotiomycetidae</taxon>
        <taxon>Eurotiales</taxon>
        <taxon>Trichocomaceae</taxon>
        <taxon>Talaromyces</taxon>
        <taxon>Talaromyces sect. Talaromyces</taxon>
    </lineage>
</organism>
<reference evidence="9" key="1">
    <citation type="journal article" date="2015" name="Genome Announc.">
        <title>Genome sequence of the AIDS-associated pathogen Penicillium marneffei (ATCC18224) and its near taxonomic relative Talaromyces stipitatus (ATCC10500).</title>
        <authorList>
            <person name="Nierman W.C."/>
            <person name="Fedorova-Abrams N.D."/>
            <person name="Andrianopoulos A."/>
        </authorList>
    </citation>
    <scope>NUCLEOTIDE SEQUENCE [LARGE SCALE GENOMIC DNA]</scope>
    <source>
        <strain evidence="9">ATCC 18224 / CBS 334.59 / QM 7333</strain>
    </source>
</reference>
<evidence type="ECO:0000256" key="1">
    <source>
        <dbReference type="ARBA" id="ARBA00004141"/>
    </source>
</evidence>
<dbReference type="PANTHER" id="PTHR23501:SF33">
    <property type="entry name" value="MAJOR FACILITATOR SUPERFAMILY (MFS) PROFILE DOMAIN-CONTAINING PROTEIN"/>
    <property type="match status" value="1"/>
</dbReference>
<proteinExistence type="predicted"/>
<feature type="region of interest" description="Disordered" evidence="5">
    <location>
        <begin position="1"/>
        <end position="49"/>
    </location>
</feature>
<name>B6QJ37_TALMQ</name>